<protein>
    <submittedName>
        <fullName evidence="7">Monooxygenase</fullName>
    </submittedName>
</protein>
<dbReference type="GO" id="GO:0071949">
    <property type="term" value="F:FAD binding"/>
    <property type="evidence" value="ECO:0007669"/>
    <property type="project" value="InterPro"/>
</dbReference>
<dbReference type="PRINTS" id="PR00420">
    <property type="entry name" value="RNGMNOXGNASE"/>
</dbReference>
<keyword evidence="2" id="KW-0285">Flavoprotein</keyword>
<evidence type="ECO:0000256" key="2">
    <source>
        <dbReference type="ARBA" id="ARBA00022630"/>
    </source>
</evidence>
<reference evidence="7 8" key="1">
    <citation type="submission" date="2017-05" db="EMBL/GenBank/DDBJ databases">
        <title>Full genome sequence of Pseudorhodoplanes sinuspersici.</title>
        <authorList>
            <person name="Dastgheib S.M.M."/>
            <person name="Shavandi M."/>
            <person name="Tirandaz H."/>
        </authorList>
    </citation>
    <scope>NUCLEOTIDE SEQUENCE [LARGE SCALE GENOMIC DNA]</scope>
    <source>
        <strain evidence="7 8">RIPI110</strain>
    </source>
</reference>
<dbReference type="SUPFAM" id="SSF51905">
    <property type="entry name" value="FAD/NAD(P)-binding domain"/>
    <property type="match status" value="1"/>
</dbReference>
<evidence type="ECO:0000313" key="8">
    <source>
        <dbReference type="Proteomes" id="UP000194137"/>
    </source>
</evidence>
<evidence type="ECO:0000256" key="3">
    <source>
        <dbReference type="ARBA" id="ARBA00022827"/>
    </source>
</evidence>
<evidence type="ECO:0000256" key="4">
    <source>
        <dbReference type="ARBA" id="ARBA00023002"/>
    </source>
</evidence>
<feature type="domain" description="FAD-binding" evidence="6">
    <location>
        <begin position="11"/>
        <end position="356"/>
    </location>
</feature>
<comment type="cofactor">
    <cofactor evidence="1">
        <name>FAD</name>
        <dbReference type="ChEBI" id="CHEBI:57692"/>
    </cofactor>
</comment>
<dbReference type="OrthoDB" id="4230779at2"/>
<sequence>MQEDALVQTKAHVIIAGAGIGGLTAALALLQRGFDVDVYEQASELREVGAGVQIAANGTRVLINLGLKDRLCPLVCEAAAKEVRIWNTGQTRKLFDLGADSAKRFGAPYWMIHRGDLHRVLLEAVKELKADAVHVNARCIGFRQDAQSVDLQLADGRSIHGDILIGADGVHSQLRAQMFHSPKAEFTGLMAWRGLAPMDQLSDELQRPVGTNWIGPGGHVITYPIRGNTLLNFVGLVENREWTSESWTEAGTKEECAADFAGWHPLINEVIKNFDTPFRWALVGREPLEQWTQGRVTLLGDACHPTLPFLAQGAIMAIEDGLILARCLQEFSSRPEQALMVYENLRKDRTTAIVRGSFANLERFHNAALADPITAAAHLDHEWEPEKVRRRYDWLFEYDATQLALA</sequence>
<dbReference type="SUPFAM" id="SSF54373">
    <property type="entry name" value="FAD-linked reductases, C-terminal domain"/>
    <property type="match status" value="1"/>
</dbReference>
<gene>
    <name evidence="7" type="ORF">CAK95_01385</name>
</gene>
<name>A0A1W6ZKN0_9HYPH</name>
<dbReference type="AlphaFoldDB" id="A0A1W6ZKN0"/>
<evidence type="ECO:0000259" key="6">
    <source>
        <dbReference type="Pfam" id="PF01494"/>
    </source>
</evidence>
<dbReference type="InterPro" id="IPR050493">
    <property type="entry name" value="FAD-dep_Monooxygenase_BioMet"/>
</dbReference>
<keyword evidence="4" id="KW-0560">Oxidoreductase</keyword>
<dbReference type="InterPro" id="IPR002938">
    <property type="entry name" value="FAD-bd"/>
</dbReference>
<keyword evidence="3" id="KW-0274">FAD</keyword>
<evidence type="ECO:0000313" key="7">
    <source>
        <dbReference type="EMBL" id="ARP97882.1"/>
    </source>
</evidence>
<proteinExistence type="predicted"/>
<evidence type="ECO:0000256" key="5">
    <source>
        <dbReference type="ARBA" id="ARBA00023033"/>
    </source>
</evidence>
<dbReference type="KEGG" id="psin:CAK95_01385"/>
<dbReference type="STRING" id="1235591.CAK95_01385"/>
<evidence type="ECO:0000256" key="1">
    <source>
        <dbReference type="ARBA" id="ARBA00001974"/>
    </source>
</evidence>
<dbReference type="Gene3D" id="3.50.50.60">
    <property type="entry name" value="FAD/NAD(P)-binding domain"/>
    <property type="match status" value="1"/>
</dbReference>
<accession>A0A1W6ZKN0</accession>
<keyword evidence="5 7" id="KW-0503">Monooxygenase</keyword>
<dbReference type="InterPro" id="IPR036188">
    <property type="entry name" value="FAD/NAD-bd_sf"/>
</dbReference>
<dbReference type="PANTHER" id="PTHR13789">
    <property type="entry name" value="MONOOXYGENASE"/>
    <property type="match status" value="1"/>
</dbReference>
<dbReference type="EMBL" id="CP021112">
    <property type="protein sequence ID" value="ARP97882.1"/>
    <property type="molecule type" value="Genomic_DNA"/>
</dbReference>
<dbReference type="Pfam" id="PF01494">
    <property type="entry name" value="FAD_binding_3"/>
    <property type="match status" value="1"/>
</dbReference>
<dbReference type="PANTHER" id="PTHR13789:SF318">
    <property type="entry name" value="GERANYLGERANYL DIPHOSPHATE REDUCTASE"/>
    <property type="match status" value="1"/>
</dbReference>
<keyword evidence="8" id="KW-1185">Reference proteome</keyword>
<organism evidence="7 8">
    <name type="scientific">Pseudorhodoplanes sinuspersici</name>
    <dbReference type="NCBI Taxonomy" id="1235591"/>
    <lineage>
        <taxon>Bacteria</taxon>
        <taxon>Pseudomonadati</taxon>
        <taxon>Pseudomonadota</taxon>
        <taxon>Alphaproteobacteria</taxon>
        <taxon>Hyphomicrobiales</taxon>
        <taxon>Pseudorhodoplanes</taxon>
    </lineage>
</organism>
<dbReference type="GO" id="GO:0004497">
    <property type="term" value="F:monooxygenase activity"/>
    <property type="evidence" value="ECO:0007669"/>
    <property type="project" value="UniProtKB-KW"/>
</dbReference>
<dbReference type="Proteomes" id="UP000194137">
    <property type="component" value="Chromosome"/>
</dbReference>